<dbReference type="GO" id="GO:0005737">
    <property type="term" value="C:cytoplasm"/>
    <property type="evidence" value="ECO:0007669"/>
    <property type="project" value="TreeGrafter"/>
</dbReference>
<dbReference type="GO" id="GO:0048512">
    <property type="term" value="P:circadian behavior"/>
    <property type="evidence" value="ECO:0007669"/>
    <property type="project" value="TreeGrafter"/>
</dbReference>
<dbReference type="InterPro" id="IPR000210">
    <property type="entry name" value="BTB/POZ_dom"/>
</dbReference>
<reference evidence="3" key="2">
    <citation type="submission" date="2020-10" db="UniProtKB">
        <authorList>
            <consortium name="WormBaseParasite"/>
        </authorList>
    </citation>
    <scope>IDENTIFICATION</scope>
</reference>
<dbReference type="AlphaFoldDB" id="A0A7E4VND2"/>
<dbReference type="Proteomes" id="UP000492821">
    <property type="component" value="Unassembled WGS sequence"/>
</dbReference>
<dbReference type="Gene3D" id="2.60.120.260">
    <property type="entry name" value="Galactose-binding domain-like"/>
    <property type="match status" value="2"/>
</dbReference>
<organism evidence="2 3">
    <name type="scientific">Panagrellus redivivus</name>
    <name type="common">Microworm</name>
    <dbReference type="NCBI Taxonomy" id="6233"/>
    <lineage>
        <taxon>Eukaryota</taxon>
        <taxon>Metazoa</taxon>
        <taxon>Ecdysozoa</taxon>
        <taxon>Nematoda</taxon>
        <taxon>Chromadorea</taxon>
        <taxon>Rhabditida</taxon>
        <taxon>Tylenchina</taxon>
        <taxon>Panagrolaimomorpha</taxon>
        <taxon>Panagrolaimoidea</taxon>
        <taxon>Panagrolaimidae</taxon>
        <taxon>Panagrellus</taxon>
    </lineage>
</organism>
<evidence type="ECO:0000313" key="2">
    <source>
        <dbReference type="Proteomes" id="UP000492821"/>
    </source>
</evidence>
<dbReference type="PANTHER" id="PTHR46306">
    <property type="entry name" value="BTB/POZ DOMAIN-CONTAINING PROTEIN 9"/>
    <property type="match status" value="1"/>
</dbReference>
<dbReference type="SMART" id="SM00225">
    <property type="entry name" value="BTB"/>
    <property type="match status" value="2"/>
</dbReference>
<sequence length="944" mass="110337">MNAHENEHLFLSKEASDVTLVIDNVELPAHRAILSKASEYFNTMFSCSFTEAKSDKIILKETNLNAFKVILKYIYTGSTYMFKSSRYTLKESIEILSCARFYMVQTAIENAVELVKHVFDTMVYSPIEMLNYSYIHRVDELISYSEAKLYSSLFPELLQYIELPLLTESELDMLFEPTELVDRNFCLNLLNDQRQLMDKVLKVDDQNVIKGVHDLRVVRGQKYRYKVETFVKNKGVNYIDIDLKQQYLLNCITLNLTKLNVDQNDNDMSYTVSVSLDMRNWSCIIDHSSHKCFGKQLLYFNERPIRFIRIEASPRDSDFEFCVKANNIKALYTTDLIEIDPVTTFLIPKRKLVTKDLKLKSCDHYNRRTNLYIGNDITFQLPQPCIIDSVKLLFNYPNSYHIDVSTTAGNWIRVFTEDEITGWRIATFEKQPVSFIKILKMNTGNNGHLFLCKETSDVTLVIDGTELPAHRAILSKGSEYFNTMFLSSFVEANSDKIILKETNLYAFKVVLEYIYTGFTYNSKERNIFKLKDTFEILACARFFMVVEPFFKDEVSCIKENFYSCNLVELLNYAITYSVDELISYIEDQIIINSVCAESFINAFEQLTPLALKQFWKYKRHLNMQESTVFKALIRWMRRNAHCSYPVLEFLEHIELHLLTENELNLLFKPTELIDRASYLNLLHLQREQAEKITKIENQNVIKGGHDFRLISGIKRQYTDTTVATNGNENYIDIDLKQQFSINCIKLKLSKFILPNDEMSYKVSVSRDTRTWSPIIDHSSHKCFEPQLLYFNERPVRFIRIEACPNYYHFVFCLDPNIEALYSTDPMEIDPLTSFLIPQQKTLAAKDLKLKSGDFHQFSHTYMGNDIIFQLPQPFVIDSMKLWFDRARSYHIYVATTGKWMRVFTETKVVGCRCATFEKQPVFYIRITSKDFSGLSFRGLEFPAI</sequence>
<keyword evidence="2" id="KW-1185">Reference proteome</keyword>
<dbReference type="SUPFAM" id="SSF49785">
    <property type="entry name" value="Galactose-binding domain-like"/>
    <property type="match status" value="2"/>
</dbReference>
<dbReference type="InterPro" id="IPR008979">
    <property type="entry name" value="Galactose-bd-like_sf"/>
</dbReference>
<evidence type="ECO:0000259" key="1">
    <source>
        <dbReference type="PROSITE" id="PS50097"/>
    </source>
</evidence>
<evidence type="ECO:0000313" key="3">
    <source>
        <dbReference type="WBParaSite" id="Pan_g22665.t1"/>
    </source>
</evidence>
<dbReference type="WBParaSite" id="Pan_g22665.t1">
    <property type="protein sequence ID" value="Pan_g22665.t1"/>
    <property type="gene ID" value="Pan_g22665"/>
</dbReference>
<dbReference type="GO" id="GO:0050804">
    <property type="term" value="P:modulation of chemical synaptic transmission"/>
    <property type="evidence" value="ECO:0007669"/>
    <property type="project" value="TreeGrafter"/>
</dbReference>
<dbReference type="PROSITE" id="PS50097">
    <property type="entry name" value="BTB"/>
    <property type="match status" value="2"/>
</dbReference>
<reference evidence="2" key="1">
    <citation type="journal article" date="2013" name="Genetics">
        <title>The draft genome and transcriptome of Panagrellus redivivus are shaped by the harsh demands of a free-living lifestyle.</title>
        <authorList>
            <person name="Srinivasan J."/>
            <person name="Dillman A.R."/>
            <person name="Macchietto M.G."/>
            <person name="Heikkinen L."/>
            <person name="Lakso M."/>
            <person name="Fracchia K.M."/>
            <person name="Antoshechkin I."/>
            <person name="Mortazavi A."/>
            <person name="Wong G."/>
            <person name="Sternberg P.W."/>
        </authorList>
    </citation>
    <scope>NUCLEOTIDE SEQUENCE [LARGE SCALE GENOMIC DNA]</scope>
    <source>
        <strain evidence="2">MT8872</strain>
    </source>
</reference>
<feature type="domain" description="BTB" evidence="1">
    <location>
        <begin position="16"/>
        <end position="83"/>
    </location>
</feature>
<dbReference type="GO" id="GO:0008344">
    <property type="term" value="P:adult locomotory behavior"/>
    <property type="evidence" value="ECO:0007669"/>
    <property type="project" value="TreeGrafter"/>
</dbReference>
<dbReference type="SUPFAM" id="SSF54695">
    <property type="entry name" value="POZ domain"/>
    <property type="match status" value="2"/>
</dbReference>
<dbReference type="Gene3D" id="3.30.710.10">
    <property type="entry name" value="Potassium Channel Kv1.1, Chain A"/>
    <property type="match status" value="2"/>
</dbReference>
<dbReference type="Pfam" id="PF00651">
    <property type="entry name" value="BTB"/>
    <property type="match status" value="2"/>
</dbReference>
<dbReference type="InterPro" id="IPR011333">
    <property type="entry name" value="SKP1/BTB/POZ_sf"/>
</dbReference>
<dbReference type="InterPro" id="IPR052407">
    <property type="entry name" value="BTB_POZ_domain_cont_9"/>
</dbReference>
<proteinExistence type="predicted"/>
<protein>
    <submittedName>
        <fullName evidence="3">BTB domain-containing protein</fullName>
    </submittedName>
</protein>
<accession>A0A7E4VND2</accession>
<name>A0A7E4VND2_PANRE</name>
<feature type="domain" description="BTB" evidence="1">
    <location>
        <begin position="456"/>
        <end position="517"/>
    </location>
</feature>
<dbReference type="PANTHER" id="PTHR46306:SF1">
    <property type="entry name" value="BTB_POZ DOMAIN-CONTAINING PROTEIN 9"/>
    <property type="match status" value="1"/>
</dbReference>